<dbReference type="STRING" id="1797582.A2442_00620"/>
<dbReference type="SUPFAM" id="SSF53756">
    <property type="entry name" value="UDP-Glycosyltransferase/glycogen phosphorylase"/>
    <property type="match status" value="1"/>
</dbReference>
<accession>A0A1F5EIQ0</accession>
<dbReference type="PANTHER" id="PTHR45947">
    <property type="entry name" value="SULFOQUINOVOSYL TRANSFERASE SQD2"/>
    <property type="match status" value="1"/>
</dbReference>
<feature type="domain" description="Glycosyl transferase family 1" evidence="1">
    <location>
        <begin position="200"/>
        <end position="346"/>
    </location>
</feature>
<dbReference type="GO" id="GO:0016757">
    <property type="term" value="F:glycosyltransferase activity"/>
    <property type="evidence" value="ECO:0007669"/>
    <property type="project" value="InterPro"/>
</dbReference>
<dbReference type="Gene3D" id="3.40.50.2000">
    <property type="entry name" value="Glycogen Phosphorylase B"/>
    <property type="match status" value="2"/>
</dbReference>
<dbReference type="Proteomes" id="UP000179003">
    <property type="component" value="Unassembled WGS sequence"/>
</dbReference>
<evidence type="ECO:0000313" key="3">
    <source>
        <dbReference type="Proteomes" id="UP000179003"/>
    </source>
</evidence>
<sequence length="378" mass="43171">MKVLMISTDRKIFEENSAVRQRMVEYGNLVDDLHIIVFSKKTGFERRIIGNRTQVYSTNSINKFMYIFDAIRIGRKIIGSNLNRDKWLVTTQDPFETGLVGWFIAKTKKAKLHLQVHADFLSMKFQMASVLNKSRGQLATLLIMQADGVRVVSERIKNSISKWQIKKAEKISILPIFVDLEKIKNTQPKIDLHKKYSKFEFIILMASRLEKEKNIPLAMDVMKEIIKEYPKVGLVIVGDGSLRKSLELSALSYKLSASIVFAGWQDNLVSYYKTADLFLNTSNFEGYGMTLIEAAASGCPVLTTDVGLVGDVLKEGSVEICKVGNKKCFIKKLEEILNNKAKLKTMTLKAMEDIDSRIIKNKQDYLQLIKEDWERCFV</sequence>
<dbReference type="PANTHER" id="PTHR45947:SF3">
    <property type="entry name" value="SULFOQUINOVOSYL TRANSFERASE SQD2"/>
    <property type="match status" value="1"/>
</dbReference>
<evidence type="ECO:0000259" key="1">
    <source>
        <dbReference type="Pfam" id="PF00534"/>
    </source>
</evidence>
<organism evidence="2 3">
    <name type="scientific">Candidatus Campbellbacteria bacterium RIFOXYC2_FULL_35_25</name>
    <dbReference type="NCBI Taxonomy" id="1797582"/>
    <lineage>
        <taxon>Bacteria</taxon>
        <taxon>Candidatus Campbelliibacteriota</taxon>
    </lineage>
</organism>
<name>A0A1F5EIQ0_9BACT</name>
<dbReference type="InterPro" id="IPR001296">
    <property type="entry name" value="Glyco_trans_1"/>
</dbReference>
<protein>
    <recommendedName>
        <fullName evidence="1">Glycosyl transferase family 1 domain-containing protein</fullName>
    </recommendedName>
</protein>
<dbReference type="Pfam" id="PF00534">
    <property type="entry name" value="Glycos_transf_1"/>
    <property type="match status" value="1"/>
</dbReference>
<dbReference type="AlphaFoldDB" id="A0A1F5EIQ0"/>
<reference evidence="2 3" key="1">
    <citation type="journal article" date="2016" name="Nat. Commun.">
        <title>Thousands of microbial genomes shed light on interconnected biogeochemical processes in an aquifer system.</title>
        <authorList>
            <person name="Anantharaman K."/>
            <person name="Brown C.T."/>
            <person name="Hug L.A."/>
            <person name="Sharon I."/>
            <person name="Castelle C.J."/>
            <person name="Probst A.J."/>
            <person name="Thomas B.C."/>
            <person name="Singh A."/>
            <person name="Wilkins M.J."/>
            <person name="Karaoz U."/>
            <person name="Brodie E.L."/>
            <person name="Williams K.H."/>
            <person name="Hubbard S.S."/>
            <person name="Banfield J.F."/>
        </authorList>
    </citation>
    <scope>NUCLEOTIDE SEQUENCE [LARGE SCALE GENOMIC DNA]</scope>
</reference>
<dbReference type="EMBL" id="MFAE01000006">
    <property type="protein sequence ID" value="OGD67261.1"/>
    <property type="molecule type" value="Genomic_DNA"/>
</dbReference>
<evidence type="ECO:0000313" key="2">
    <source>
        <dbReference type="EMBL" id="OGD67261.1"/>
    </source>
</evidence>
<proteinExistence type="predicted"/>
<dbReference type="CDD" id="cd03801">
    <property type="entry name" value="GT4_PimA-like"/>
    <property type="match status" value="1"/>
</dbReference>
<comment type="caution">
    <text evidence="2">The sequence shown here is derived from an EMBL/GenBank/DDBJ whole genome shotgun (WGS) entry which is preliminary data.</text>
</comment>
<dbReference type="InterPro" id="IPR050194">
    <property type="entry name" value="Glycosyltransferase_grp1"/>
</dbReference>
<gene>
    <name evidence="2" type="ORF">A2442_00620</name>
</gene>